<dbReference type="SUPFAM" id="SSF111331">
    <property type="entry name" value="NAD kinase/diacylglycerol kinase-like"/>
    <property type="match status" value="1"/>
</dbReference>
<dbReference type="HOGENOM" id="CLU_045532_1_0_0"/>
<name>E1IID7_9CHLR</name>
<evidence type="ECO:0000256" key="2">
    <source>
        <dbReference type="ARBA" id="ARBA00005983"/>
    </source>
</evidence>
<feature type="domain" description="DAGKc" evidence="13">
    <location>
        <begin position="1"/>
        <end position="137"/>
    </location>
</feature>
<dbReference type="InterPro" id="IPR005218">
    <property type="entry name" value="Diacylglycerol/lipid_kinase"/>
</dbReference>
<dbReference type="OrthoDB" id="9786026at2"/>
<evidence type="ECO:0000256" key="9">
    <source>
        <dbReference type="ARBA" id="ARBA00022842"/>
    </source>
</evidence>
<dbReference type="SMART" id="SM00046">
    <property type="entry name" value="DAGKc"/>
    <property type="match status" value="1"/>
</dbReference>
<comment type="caution">
    <text evidence="14">The sequence shown here is derived from an EMBL/GenBank/DDBJ whole genome shotgun (WGS) entry which is preliminary data.</text>
</comment>
<keyword evidence="7 14" id="KW-0418">Kinase</keyword>
<keyword evidence="9" id="KW-0460">Magnesium</keyword>
<dbReference type="Gene3D" id="2.60.200.40">
    <property type="match status" value="1"/>
</dbReference>
<dbReference type="InterPro" id="IPR017438">
    <property type="entry name" value="ATP-NAD_kinase_N"/>
</dbReference>
<dbReference type="AlphaFoldDB" id="E1IID7"/>
<dbReference type="PROSITE" id="PS50146">
    <property type="entry name" value="DAGK"/>
    <property type="match status" value="1"/>
</dbReference>
<proteinExistence type="inferred from homology"/>
<dbReference type="GO" id="GO:0008654">
    <property type="term" value="P:phospholipid biosynthetic process"/>
    <property type="evidence" value="ECO:0007669"/>
    <property type="project" value="UniProtKB-KW"/>
</dbReference>
<evidence type="ECO:0000256" key="3">
    <source>
        <dbReference type="ARBA" id="ARBA00022516"/>
    </source>
</evidence>
<dbReference type="Pfam" id="PF19279">
    <property type="entry name" value="YegS_C"/>
    <property type="match status" value="1"/>
</dbReference>
<dbReference type="STRING" id="765420.OSCT_3088"/>
<evidence type="ECO:0000256" key="7">
    <source>
        <dbReference type="ARBA" id="ARBA00022777"/>
    </source>
</evidence>
<keyword evidence="12" id="KW-1208">Phospholipid metabolism</keyword>
<evidence type="ECO:0000256" key="6">
    <source>
        <dbReference type="ARBA" id="ARBA00022741"/>
    </source>
</evidence>
<dbReference type="InterPro" id="IPR050187">
    <property type="entry name" value="Lipid_Phosphate_FormReg"/>
</dbReference>
<evidence type="ECO:0000256" key="10">
    <source>
        <dbReference type="ARBA" id="ARBA00023098"/>
    </source>
</evidence>
<keyword evidence="15" id="KW-1185">Reference proteome</keyword>
<dbReference type="Pfam" id="PF00781">
    <property type="entry name" value="DAGK_cat"/>
    <property type="match status" value="1"/>
</dbReference>
<dbReference type="GO" id="GO:0046872">
    <property type="term" value="F:metal ion binding"/>
    <property type="evidence" value="ECO:0007669"/>
    <property type="project" value="UniProtKB-KW"/>
</dbReference>
<dbReference type="PANTHER" id="PTHR12358">
    <property type="entry name" value="SPHINGOSINE KINASE"/>
    <property type="match status" value="1"/>
</dbReference>
<keyword evidence="5" id="KW-0479">Metal-binding</keyword>
<evidence type="ECO:0000256" key="8">
    <source>
        <dbReference type="ARBA" id="ARBA00022840"/>
    </source>
</evidence>
<dbReference type="InterPro" id="IPR001206">
    <property type="entry name" value="Diacylglycerol_kinase_cat_dom"/>
</dbReference>
<comment type="cofactor">
    <cofactor evidence="1">
        <name>Mg(2+)</name>
        <dbReference type="ChEBI" id="CHEBI:18420"/>
    </cofactor>
</comment>
<evidence type="ECO:0000256" key="1">
    <source>
        <dbReference type="ARBA" id="ARBA00001946"/>
    </source>
</evidence>
<dbReference type="GO" id="GO:0004143">
    <property type="term" value="F:ATP-dependent diacylglycerol kinase activity"/>
    <property type="evidence" value="ECO:0007669"/>
    <property type="project" value="TreeGrafter"/>
</dbReference>
<keyword evidence="10" id="KW-0443">Lipid metabolism</keyword>
<dbReference type="InterPro" id="IPR016064">
    <property type="entry name" value="NAD/diacylglycerol_kinase_sf"/>
</dbReference>
<evidence type="ECO:0000256" key="12">
    <source>
        <dbReference type="ARBA" id="ARBA00023264"/>
    </source>
</evidence>
<evidence type="ECO:0000313" key="14">
    <source>
        <dbReference type="EMBL" id="EFO79012.1"/>
    </source>
</evidence>
<accession>E1IID7</accession>
<dbReference type="Proteomes" id="UP000054010">
    <property type="component" value="Unassembled WGS sequence"/>
</dbReference>
<evidence type="ECO:0000313" key="15">
    <source>
        <dbReference type="Proteomes" id="UP000054010"/>
    </source>
</evidence>
<sequence>MTKIGIILNPWAGRGMAGQRRAELETLLRDVGVAFDIIETHARGGAIELTYQAIARGYTCVVAVGGDGTINEVVNGLMGGQERFGQSASLGIVPLGTGSDFVKVLDGFQPNDLSSAVRRLAGGRTRPVDLGRVMVESPLGQEQRYFINGLGMGMDAQVAVESLKLTGIKGFAVYLMAIIRAMANYKAHVMSVRYDDYEVRRRLLFASVGNGRCQGGGFWMTPEAQIDDGLLDLCIVNKLRLDQIIRYLPKLMEGSHTTLRVVTMGRARQIEVTCPQGIPVATDGEVVATAATRVQAEVCPGALRLVV</sequence>
<dbReference type="EMBL" id="ADVR01000133">
    <property type="protein sequence ID" value="EFO79012.1"/>
    <property type="molecule type" value="Genomic_DNA"/>
</dbReference>
<dbReference type="Gene3D" id="3.40.50.10330">
    <property type="entry name" value="Probable inorganic polyphosphate/atp-NAD kinase, domain 1"/>
    <property type="match status" value="1"/>
</dbReference>
<organism evidence="14 15">
    <name type="scientific">Oscillochloris trichoides DG-6</name>
    <dbReference type="NCBI Taxonomy" id="765420"/>
    <lineage>
        <taxon>Bacteria</taxon>
        <taxon>Bacillati</taxon>
        <taxon>Chloroflexota</taxon>
        <taxon>Chloroflexia</taxon>
        <taxon>Chloroflexales</taxon>
        <taxon>Chloroflexineae</taxon>
        <taxon>Oscillochloridaceae</taxon>
        <taxon>Oscillochloris</taxon>
    </lineage>
</organism>
<keyword evidence="6" id="KW-0547">Nucleotide-binding</keyword>
<dbReference type="NCBIfam" id="TIGR00147">
    <property type="entry name" value="YegS/Rv2252/BmrU family lipid kinase"/>
    <property type="match status" value="1"/>
</dbReference>
<evidence type="ECO:0000259" key="13">
    <source>
        <dbReference type="PROSITE" id="PS50146"/>
    </source>
</evidence>
<evidence type="ECO:0000256" key="11">
    <source>
        <dbReference type="ARBA" id="ARBA00023209"/>
    </source>
</evidence>
<protein>
    <submittedName>
        <fullName evidence="14">Diacylglycerol kinase, catalytic region</fullName>
    </submittedName>
</protein>
<comment type="similarity">
    <text evidence="2">Belongs to the diacylglycerol/lipid kinase family.</text>
</comment>
<evidence type="ECO:0000256" key="5">
    <source>
        <dbReference type="ARBA" id="ARBA00022723"/>
    </source>
</evidence>
<keyword evidence="8" id="KW-0067">ATP-binding</keyword>
<dbReference type="GO" id="GO:0005524">
    <property type="term" value="F:ATP binding"/>
    <property type="evidence" value="ECO:0007669"/>
    <property type="project" value="UniProtKB-KW"/>
</dbReference>
<keyword evidence="4" id="KW-0808">Transferase</keyword>
<gene>
    <name evidence="14" type="ORF">OSCT_3088</name>
</gene>
<dbReference type="PANTHER" id="PTHR12358:SF106">
    <property type="entry name" value="LIPID KINASE YEGS"/>
    <property type="match status" value="1"/>
</dbReference>
<reference evidence="14 15" key="1">
    <citation type="journal article" date="2011" name="J. Bacteriol.">
        <title>Draft genome sequence of the anoxygenic filamentous phototrophic bacterium Oscillochloris trichoides subsp. DG-6.</title>
        <authorList>
            <person name="Kuznetsov B.B."/>
            <person name="Ivanovsky R.N."/>
            <person name="Keppen O.I."/>
            <person name="Sukhacheva M.V."/>
            <person name="Bumazhkin B.K."/>
            <person name="Patutina E.O."/>
            <person name="Beletsky A.V."/>
            <person name="Mardanov A.V."/>
            <person name="Baslerov R.V."/>
            <person name="Panteleeva A.N."/>
            <person name="Kolganova T.V."/>
            <person name="Ravin N.V."/>
            <person name="Skryabin K.G."/>
        </authorList>
    </citation>
    <scope>NUCLEOTIDE SEQUENCE [LARGE SCALE GENOMIC DNA]</scope>
    <source>
        <strain evidence="14 15">DG-6</strain>
    </source>
</reference>
<keyword evidence="11" id="KW-0594">Phospholipid biosynthesis</keyword>
<dbReference type="InterPro" id="IPR045540">
    <property type="entry name" value="YegS/DAGK_C"/>
</dbReference>
<evidence type="ECO:0000256" key="4">
    <source>
        <dbReference type="ARBA" id="ARBA00022679"/>
    </source>
</evidence>
<keyword evidence="3" id="KW-0444">Lipid biosynthesis</keyword>
<dbReference type="eggNOG" id="COG1597">
    <property type="taxonomic scope" value="Bacteria"/>
</dbReference>
<dbReference type="GO" id="GO:0005886">
    <property type="term" value="C:plasma membrane"/>
    <property type="evidence" value="ECO:0007669"/>
    <property type="project" value="TreeGrafter"/>
</dbReference>